<sequence length="439" mass="48097">MTSLSSSATSYYPRFSTLRIGPSWKPPAPRAGTGNVIVNHFTSEFLLKFRLVKAPIPRPRRRRTLSLSVSAASAFDLVPPPIDNDLHAIMMDMGAKFSEDGSVETFGNDELSLKAMEDGIVAVDLSHFGRIRVSGDDRLQFMHNQSTADFHFLAEGQGCDTVFVTPTARTTDLAIAWVMKNAITLLVSPTTCGRIVTMLNKYIFFADKVEVQDITSKTCFFSIMGPRSDQVMEHLNIGAIVGKPYGTHLHYSVDGNPITVGVGSVVSERGYSFLLSPPTAGLIWKSLMKFGAVPMGMLGWERLRVLQGRPAPGKELTDEFNVLEAGLWKTLSLTKGCYIGQETIARLITYDGVKQHLWGIHLDSPATLGSIIRVDGTKVGKLTSFALGSNGLKHVGLGYVKRNFGFAGQVVNIEDTKGVLVDVPFICRSFQKEEEMAKK</sequence>
<dbReference type="GO" id="GO:0005739">
    <property type="term" value="C:mitochondrion"/>
    <property type="evidence" value="ECO:0007669"/>
    <property type="project" value="TreeGrafter"/>
</dbReference>
<evidence type="ECO:0000256" key="1">
    <source>
        <dbReference type="ARBA" id="ARBA00022946"/>
    </source>
</evidence>
<dbReference type="FunFam" id="3.30.1360.120:FF:000021">
    <property type="entry name" value="Slr0635 protein"/>
    <property type="match status" value="1"/>
</dbReference>
<dbReference type="PANTHER" id="PTHR43757:SF14">
    <property type="entry name" value="GLYCINE CLEAVAGE T-PROTEIN FAMILY"/>
    <property type="match status" value="1"/>
</dbReference>
<keyword evidence="1" id="KW-0809">Transit peptide</keyword>
<dbReference type="InterPro" id="IPR006222">
    <property type="entry name" value="GCVT_N"/>
</dbReference>
<dbReference type="Pfam" id="PF01571">
    <property type="entry name" value="GCV_T"/>
    <property type="match status" value="1"/>
</dbReference>
<organism evidence="3">
    <name type="scientific">Araucaria cunninghamii</name>
    <name type="common">Hoop pine</name>
    <name type="synonym">Moreton Bay pine</name>
    <dbReference type="NCBI Taxonomy" id="56994"/>
    <lineage>
        <taxon>Eukaryota</taxon>
        <taxon>Viridiplantae</taxon>
        <taxon>Streptophyta</taxon>
        <taxon>Embryophyta</taxon>
        <taxon>Tracheophyta</taxon>
        <taxon>Spermatophyta</taxon>
        <taxon>Pinopsida</taxon>
        <taxon>Pinidae</taxon>
        <taxon>Conifers II</taxon>
        <taxon>Araucariales</taxon>
        <taxon>Araucariaceae</taxon>
        <taxon>Araucaria</taxon>
    </lineage>
</organism>
<protein>
    <recommendedName>
        <fullName evidence="2">GCVT N-terminal domain-containing protein</fullName>
    </recommendedName>
</protein>
<dbReference type="InterPro" id="IPR027266">
    <property type="entry name" value="TrmE/GcvT-like"/>
</dbReference>
<accession>A0A0D6R7B7</accession>
<feature type="domain" description="GCVT N-terminal" evidence="2">
    <location>
        <begin position="111"/>
        <end position="335"/>
    </location>
</feature>
<dbReference type="InterPro" id="IPR029043">
    <property type="entry name" value="GcvT/YgfZ_C"/>
</dbReference>
<dbReference type="InterPro" id="IPR017703">
    <property type="entry name" value="YgfZ/GCV_T_CS"/>
</dbReference>
<proteinExistence type="predicted"/>
<dbReference type="InterPro" id="IPR028896">
    <property type="entry name" value="GcvT/YgfZ/DmdA"/>
</dbReference>
<dbReference type="EMBL" id="GCKF01021623">
    <property type="protein sequence ID" value="JAG98611.1"/>
    <property type="molecule type" value="Transcribed_RNA"/>
</dbReference>
<evidence type="ECO:0000313" key="3">
    <source>
        <dbReference type="EMBL" id="JAG98611.1"/>
    </source>
</evidence>
<evidence type="ECO:0000259" key="2">
    <source>
        <dbReference type="Pfam" id="PF01571"/>
    </source>
</evidence>
<name>A0A0D6R7B7_ARACU</name>
<reference evidence="3" key="1">
    <citation type="submission" date="2015-03" db="EMBL/GenBank/DDBJ databases">
        <title>A transcriptome of Araucaria cunninghamii, an australian fine timber species.</title>
        <authorList>
            <person name="Jing Yi C.J.Y."/>
            <person name="Yin San L.Y.S."/>
            <person name="Abdul Karim S.S."/>
            <person name="Wan Azmi N.N."/>
            <person name="Hercus R.R."/>
            <person name="Croft L.L."/>
        </authorList>
    </citation>
    <scope>NUCLEOTIDE SEQUENCE</scope>
    <source>
        <strain evidence="3">MI0301</strain>
        <tissue evidence="3">Leaf</tissue>
    </source>
</reference>
<dbReference type="SUPFAM" id="SSF103025">
    <property type="entry name" value="Folate-binding domain"/>
    <property type="match status" value="1"/>
</dbReference>
<dbReference type="SUPFAM" id="SSF101790">
    <property type="entry name" value="Aminomethyltransferase beta-barrel domain"/>
    <property type="match status" value="1"/>
</dbReference>
<dbReference type="Gene3D" id="3.30.1360.120">
    <property type="entry name" value="Probable tRNA modification gtpase trme, domain 1"/>
    <property type="match status" value="1"/>
</dbReference>
<dbReference type="NCBIfam" id="TIGR03317">
    <property type="entry name" value="ygfZ_signature"/>
    <property type="match status" value="1"/>
</dbReference>
<dbReference type="AlphaFoldDB" id="A0A0D6R7B7"/>
<dbReference type="PANTHER" id="PTHR43757">
    <property type="entry name" value="AMINOMETHYLTRANSFERASE"/>
    <property type="match status" value="1"/>
</dbReference>